<evidence type="ECO:0000313" key="2">
    <source>
        <dbReference type="EMBL" id="CAE8665813.1"/>
    </source>
</evidence>
<comment type="caution">
    <text evidence="2">The sequence shown here is derived from an EMBL/GenBank/DDBJ whole genome shotgun (WGS) entry which is preliminary data.</text>
</comment>
<protein>
    <submittedName>
        <fullName evidence="2">Uncharacterized protein</fullName>
    </submittedName>
</protein>
<sequence>QALKPALYVLLGPRPWVLTMRGPTFRQPLRLRPLIQALGSVQIRMLLGMCCTAAASARAKLIAVVWGRHLFTAKLLVVLVAFCAVVFVGHLTKHHTRLELAGLLLAATAVLLVAGAFLYCWLWCWRWVVRLDLGGPTKVVSLFVVPMSLKGLCGGGVPPGGGTLRPGFAQCDEIKTPSADLWWTGSSGKKGGTCKNLCGSYRTRSWNWHQWRRVYAAGSRPTFSGGGCRPFSGSIRCLPSLLAARLPGSQLGELCRGGSGVARDRAEQLLGLRLQRWSGSSAIPLASSGSVPLGASATGSGDQWRLRHESAYRCFLA</sequence>
<name>A0A813J7R8_POLGL</name>
<proteinExistence type="predicted"/>
<reference evidence="2" key="1">
    <citation type="submission" date="2021-02" db="EMBL/GenBank/DDBJ databases">
        <authorList>
            <person name="Dougan E. K."/>
            <person name="Rhodes N."/>
            <person name="Thang M."/>
            <person name="Chan C."/>
        </authorList>
    </citation>
    <scope>NUCLEOTIDE SEQUENCE</scope>
</reference>
<evidence type="ECO:0000313" key="3">
    <source>
        <dbReference type="Proteomes" id="UP000626109"/>
    </source>
</evidence>
<keyword evidence="1" id="KW-0812">Transmembrane</keyword>
<feature type="transmembrane region" description="Helical" evidence="1">
    <location>
        <begin position="69"/>
        <end position="88"/>
    </location>
</feature>
<dbReference type="EMBL" id="CAJNNW010020179">
    <property type="protein sequence ID" value="CAE8665813.1"/>
    <property type="molecule type" value="Genomic_DNA"/>
</dbReference>
<feature type="transmembrane region" description="Helical" evidence="1">
    <location>
        <begin position="100"/>
        <end position="122"/>
    </location>
</feature>
<keyword evidence="1" id="KW-0472">Membrane</keyword>
<evidence type="ECO:0000256" key="1">
    <source>
        <dbReference type="SAM" id="Phobius"/>
    </source>
</evidence>
<gene>
    <name evidence="2" type="ORF">PGLA2088_LOCUS16034</name>
</gene>
<feature type="non-terminal residue" evidence="2">
    <location>
        <position position="317"/>
    </location>
</feature>
<dbReference type="Proteomes" id="UP000626109">
    <property type="component" value="Unassembled WGS sequence"/>
</dbReference>
<organism evidence="2 3">
    <name type="scientific">Polarella glacialis</name>
    <name type="common">Dinoflagellate</name>
    <dbReference type="NCBI Taxonomy" id="89957"/>
    <lineage>
        <taxon>Eukaryota</taxon>
        <taxon>Sar</taxon>
        <taxon>Alveolata</taxon>
        <taxon>Dinophyceae</taxon>
        <taxon>Suessiales</taxon>
        <taxon>Suessiaceae</taxon>
        <taxon>Polarella</taxon>
    </lineage>
</organism>
<accession>A0A813J7R8</accession>
<keyword evidence="1" id="KW-1133">Transmembrane helix</keyword>
<dbReference type="AlphaFoldDB" id="A0A813J7R8"/>